<proteinExistence type="predicted"/>
<organism evidence="1 2">
    <name type="scientific">Thiopseudomonas alkaliphila</name>
    <dbReference type="NCBI Taxonomy" id="1697053"/>
    <lineage>
        <taxon>Bacteria</taxon>
        <taxon>Pseudomonadati</taxon>
        <taxon>Pseudomonadota</taxon>
        <taxon>Gammaproteobacteria</taxon>
        <taxon>Pseudomonadales</taxon>
        <taxon>Pseudomonadaceae</taxon>
        <taxon>Thiopseudomonas</taxon>
    </lineage>
</organism>
<accession>A0A0K1XGM1</accession>
<gene>
    <name evidence="1" type="ORF">AKN88_10585</name>
</gene>
<protein>
    <submittedName>
        <fullName evidence="1">Uncharacterized protein</fullName>
    </submittedName>
</protein>
<dbReference type="Proteomes" id="UP000063953">
    <property type="component" value="Chromosome"/>
</dbReference>
<dbReference type="RefSeq" id="WP_053101626.1">
    <property type="nucleotide sequence ID" value="NZ_CP012365.1"/>
</dbReference>
<sequence length="567" mass="65243">MSNKKIFKKALLKKSEKGNYYISFEEGEKKDVAIIKQSDVKNNLLYAALVPGSTYLANISLKNSGPNFVNQLILKKRLEAHCLLQEDGSVVLKVKDDERRMVLPKKLVKSHAYTLFHNSQIIVDFGCGEYGFYISNIEMISPSNYLNGYLTHIYKNSDSVKGSYRAKYFISKDTYLPVQICYSVFQKAGINQITGKAAIRAAIKIDNKNKTVDITLDFDPDKLLSAYNSPKAQLFFVAQKGKNKFHFETELIKGVSLSVYASREELHYFIKDASSINSKSTITAYLTCERVATRALLYKLPIGLSNYYAEKFLCVDTKVIKSKRATVLESTSAPYERIIIYEEALAEHGVYEIGLNNSLTVEVQRESATDDWRIISFTDNVLNKFDKQKIYMFNCCILSSWRYFNRRPQYLWGFDRNTINYAFANHCLAKVTHGNVELLLIIPAQVLVSKGIYALEAGRELKVQLRKIKFPVFKKIPTPILCVENIECIQCAKINEEVEYTLVKFQGYEGEGRYVFISVESLEEVIFSDYNNLLKKIPNLKKYYYYVLTRQFRNKLYIKDFISARLK</sequence>
<evidence type="ECO:0000313" key="2">
    <source>
        <dbReference type="Proteomes" id="UP000063953"/>
    </source>
</evidence>
<dbReference type="EMBL" id="CP012365">
    <property type="protein sequence ID" value="AKX60327.1"/>
    <property type="molecule type" value="Genomic_DNA"/>
</dbReference>
<name>A0A0K1XGM1_9GAMM</name>
<evidence type="ECO:0000313" key="1">
    <source>
        <dbReference type="EMBL" id="AKX60327.1"/>
    </source>
</evidence>
<dbReference type="AlphaFoldDB" id="A0A0K1XGM1"/>
<keyword evidence="2" id="KW-1185">Reference proteome</keyword>
<reference evidence="1 2" key="1">
    <citation type="journal article" date="2015" name="Genome Announc.">
        <title>Genome Sequences of Oblitimonas alkaliphila gen. nov. sp. nov. (Proposed), a Novel Bacterium of the Pseudomonadaceae Family.</title>
        <authorList>
            <person name="Lauer A.C."/>
            <person name="Nicholson A.C."/>
            <person name="Humrighouse B.W."/>
            <person name="Emery B."/>
            <person name="Drobish A."/>
            <person name="Juieng P."/>
            <person name="Loparev V."/>
            <person name="McQuiston J.R."/>
        </authorList>
    </citation>
    <scope>NUCLEOTIDE SEQUENCE [LARGE SCALE GENOMIC DNA]</scope>
    <source>
        <strain evidence="1 2">E5571</strain>
    </source>
</reference>